<dbReference type="RefSeq" id="WP_091194266.1">
    <property type="nucleotide sequence ID" value="NZ_FOKC01000001.1"/>
</dbReference>
<evidence type="ECO:0000313" key="4">
    <source>
        <dbReference type="EMBL" id="SFA83790.1"/>
    </source>
</evidence>
<evidence type="ECO:0000313" key="6">
    <source>
        <dbReference type="Proteomes" id="UP000233565"/>
    </source>
</evidence>
<reference evidence="4" key="1">
    <citation type="submission" date="2016-10" db="EMBL/GenBank/DDBJ databases">
        <authorList>
            <person name="de Groot N.N."/>
        </authorList>
    </citation>
    <scope>NUCLEOTIDE SEQUENCE [LARGE SCALE GENOMIC DNA]</scope>
    <source>
        <strain evidence="4">CGMCC 1.10697</strain>
    </source>
</reference>
<name>A0A1I0W684_9ACTN</name>
<gene>
    <name evidence="3" type="ORF">CXG46_19940</name>
    <name evidence="4" type="ORF">SAMN05192575_101713</name>
</gene>
<evidence type="ECO:0000256" key="1">
    <source>
        <dbReference type="SAM" id="MobiDB-lite"/>
    </source>
</evidence>
<dbReference type="EMBL" id="PJBV01000035">
    <property type="protein sequence ID" value="PKH37694.1"/>
    <property type="molecule type" value="Genomic_DNA"/>
</dbReference>
<reference evidence="3 6" key="2">
    <citation type="submission" date="2017-12" db="EMBL/GenBank/DDBJ databases">
        <title>Pharmacopeia of the Arctic Ocean.</title>
        <authorList>
            <person name="Collins E."/>
            <person name="Ducluzeau A.-L."/>
        </authorList>
    </citation>
    <scope>NUCLEOTIDE SEQUENCE [LARGE SCALE GENOMIC DNA]</scope>
    <source>
        <strain evidence="3 6">DSM 23325</strain>
    </source>
</reference>
<dbReference type="InterPro" id="IPR015943">
    <property type="entry name" value="WD40/YVTN_repeat-like_dom_sf"/>
</dbReference>
<evidence type="ECO:0008006" key="7">
    <source>
        <dbReference type="Google" id="ProtNLM"/>
    </source>
</evidence>
<feature type="compositionally biased region" description="Pro residues" evidence="1">
    <location>
        <begin position="28"/>
        <end position="37"/>
    </location>
</feature>
<accession>A0A1I0W684</accession>
<dbReference type="EMBL" id="FOKC01000001">
    <property type="protein sequence ID" value="SFA83790.1"/>
    <property type="molecule type" value="Genomic_DNA"/>
</dbReference>
<proteinExistence type="predicted"/>
<dbReference type="SUPFAM" id="SSF51004">
    <property type="entry name" value="C-terminal (heme d1) domain of cytochrome cd1-nitrite reductase"/>
    <property type="match status" value="1"/>
</dbReference>
<sequence length="344" mass="35525">MNYLAALSSTALLAVVLVGCTDAEAPPEEPSASPPPASTSSAEPEPEPEYLPAGDLPEALSLKEVGGRTITAKPFADFAVGAGSGVWVSGVGPGIVRYDGASSEVTARTRIRGDVVQALEATRAEVLVPSLNPSALFRLDPTTGAVLARVELPASPLVESVVGAAGTTAYVLVEPSAPRIVAIEDDEVVEEIEVPEGAVAVRAGFGSLWVPTSRSTLERYSLEDSEWTTIGTGPNPRFFDLGFGAAWVMNQGDGSVTRVDATSGEAEHIPVTGVRIGGGDLTVGAGGVWLRTDASVLRIDPGTRRVTHLIDLPPGSGSVAAVPGSLWITNHDHLAVHRVPLPLP</sequence>
<evidence type="ECO:0000313" key="5">
    <source>
        <dbReference type="Proteomes" id="UP000199113"/>
    </source>
</evidence>
<dbReference type="Gene3D" id="2.130.10.10">
    <property type="entry name" value="YVTN repeat-like/Quinoprotein amine dehydrogenase"/>
    <property type="match status" value="1"/>
</dbReference>
<feature type="chain" id="PRO_5011566079" description="40-residue YVTN family beta-propeller repeat-containing protein" evidence="2">
    <location>
        <begin position="26"/>
        <end position="344"/>
    </location>
</feature>
<dbReference type="OrthoDB" id="5185484at2"/>
<keyword evidence="2" id="KW-0732">Signal</keyword>
<organism evidence="4 5">
    <name type="scientific">Nocardioides alpinus</name>
    <dbReference type="NCBI Taxonomy" id="748909"/>
    <lineage>
        <taxon>Bacteria</taxon>
        <taxon>Bacillati</taxon>
        <taxon>Actinomycetota</taxon>
        <taxon>Actinomycetes</taxon>
        <taxon>Propionibacteriales</taxon>
        <taxon>Nocardioidaceae</taxon>
        <taxon>Nocardioides</taxon>
    </lineage>
</organism>
<protein>
    <recommendedName>
        <fullName evidence="7">40-residue YVTN family beta-propeller repeat-containing protein</fullName>
    </recommendedName>
</protein>
<dbReference type="STRING" id="748909.SAMN05192575_101713"/>
<dbReference type="Proteomes" id="UP000233565">
    <property type="component" value="Unassembled WGS sequence"/>
</dbReference>
<evidence type="ECO:0000256" key="2">
    <source>
        <dbReference type="SAM" id="SignalP"/>
    </source>
</evidence>
<feature type="signal peptide" evidence="2">
    <location>
        <begin position="1"/>
        <end position="25"/>
    </location>
</feature>
<evidence type="ECO:0000313" key="3">
    <source>
        <dbReference type="EMBL" id="PKH37694.1"/>
    </source>
</evidence>
<dbReference type="AlphaFoldDB" id="A0A1I0W684"/>
<feature type="region of interest" description="Disordered" evidence="1">
    <location>
        <begin position="24"/>
        <end position="54"/>
    </location>
</feature>
<keyword evidence="6" id="KW-1185">Reference proteome</keyword>
<dbReference type="Proteomes" id="UP000199113">
    <property type="component" value="Unassembled WGS sequence"/>
</dbReference>
<dbReference type="InterPro" id="IPR011048">
    <property type="entry name" value="Haem_d1_sf"/>
</dbReference>